<dbReference type="InterPro" id="IPR020040">
    <property type="entry name" value="Ribosomal_uL6_a/b-dom"/>
</dbReference>
<dbReference type="EMBL" id="VDLU01000005">
    <property type="protein sequence ID" value="TNJ26577.1"/>
    <property type="molecule type" value="Genomic_DNA"/>
</dbReference>
<dbReference type="InterPro" id="IPR000702">
    <property type="entry name" value="Ribosomal_uL6-like"/>
</dbReference>
<feature type="domain" description="Large ribosomal subunit protein uL6 alpha-beta" evidence="6">
    <location>
        <begin position="11"/>
        <end position="84"/>
    </location>
</feature>
<keyword evidence="3" id="KW-0694">RNA-binding</keyword>
<sequence>MALSASMTTKVPAGVECTVDGRKVTVAGPKGKLVRDFSHAPVDLSRTDDGVFTVTVWFPRGRLRALPQTICSHVANMVNGVTKGYEYKMRLAYAHFPISATVVSDNTVLELRNFMHETRTRRIECPPGVRVALSTAVKDEIILTGIDIEDVSRTAATIHRSLRVPGGKDLRKFLDGCYVSSRGLQE</sequence>
<gene>
    <name evidence="7" type="ORF">GMRT_16396</name>
</gene>
<dbReference type="Pfam" id="PF00347">
    <property type="entry name" value="Ribosomal_L6"/>
    <property type="match status" value="2"/>
</dbReference>
<keyword evidence="2" id="KW-0699">rRNA-binding</keyword>
<keyword evidence="4 7" id="KW-0689">Ribosomal protein</keyword>
<dbReference type="OrthoDB" id="10252633at2759"/>
<reference evidence="7 8" key="1">
    <citation type="submission" date="2019-05" db="EMBL/GenBank/DDBJ databases">
        <title>The compact genome of Giardia muris reveals important steps in the evolution of intestinal protozoan parasites.</title>
        <authorList>
            <person name="Xu F."/>
            <person name="Jimenez-Gonzalez A."/>
            <person name="Einarsson E."/>
            <person name="Astvaldsson A."/>
            <person name="Peirasmaki D."/>
            <person name="Eckmann L."/>
            <person name="Andersson J.O."/>
            <person name="Svard S.G."/>
            <person name="Jerlstrom-Hultqvist J."/>
        </authorList>
    </citation>
    <scope>NUCLEOTIDE SEQUENCE [LARGE SCALE GENOMIC DNA]</scope>
    <source>
        <strain evidence="7 8">Roberts-Thomson</strain>
    </source>
</reference>
<organism evidence="7 8">
    <name type="scientific">Giardia muris</name>
    <dbReference type="NCBI Taxonomy" id="5742"/>
    <lineage>
        <taxon>Eukaryota</taxon>
        <taxon>Metamonada</taxon>
        <taxon>Diplomonadida</taxon>
        <taxon>Hexamitidae</taxon>
        <taxon>Giardiinae</taxon>
        <taxon>Giardia</taxon>
    </lineage>
</organism>
<dbReference type="FunFam" id="3.90.930.12:FF:000004">
    <property type="entry name" value="60S ribosomal protein L9"/>
    <property type="match status" value="1"/>
</dbReference>
<accession>A0A4Z1T0Y3</accession>
<dbReference type="GO" id="GO:0022625">
    <property type="term" value="C:cytosolic large ribosomal subunit"/>
    <property type="evidence" value="ECO:0007669"/>
    <property type="project" value="TreeGrafter"/>
</dbReference>
<dbReference type="GO" id="GO:0019843">
    <property type="term" value="F:rRNA binding"/>
    <property type="evidence" value="ECO:0007669"/>
    <property type="project" value="UniProtKB-KW"/>
</dbReference>
<dbReference type="VEuPathDB" id="GiardiaDB:GMRT_16396"/>
<proteinExistence type="inferred from homology"/>
<evidence type="ECO:0000256" key="2">
    <source>
        <dbReference type="ARBA" id="ARBA00022730"/>
    </source>
</evidence>
<dbReference type="Gene3D" id="3.90.930.12">
    <property type="entry name" value="Ribosomal protein L6, alpha-beta domain"/>
    <property type="match status" value="2"/>
</dbReference>
<dbReference type="GO" id="GO:0002181">
    <property type="term" value="P:cytoplasmic translation"/>
    <property type="evidence" value="ECO:0007669"/>
    <property type="project" value="TreeGrafter"/>
</dbReference>
<dbReference type="PANTHER" id="PTHR11655:SF16">
    <property type="entry name" value="60S RIBOSOMAL PROTEIN L9"/>
    <property type="match status" value="1"/>
</dbReference>
<dbReference type="PIRSF" id="PIRSF002162">
    <property type="entry name" value="Ribosomal_L6"/>
    <property type="match status" value="1"/>
</dbReference>
<dbReference type="GO" id="GO:0003735">
    <property type="term" value="F:structural constituent of ribosome"/>
    <property type="evidence" value="ECO:0007669"/>
    <property type="project" value="InterPro"/>
</dbReference>
<dbReference type="AlphaFoldDB" id="A0A4Z1T0Y3"/>
<evidence type="ECO:0000313" key="7">
    <source>
        <dbReference type="EMBL" id="TNJ26577.1"/>
    </source>
</evidence>
<evidence type="ECO:0000256" key="1">
    <source>
        <dbReference type="ARBA" id="ARBA00009356"/>
    </source>
</evidence>
<name>A0A4Z1T0Y3_GIAMU</name>
<dbReference type="SUPFAM" id="SSF56053">
    <property type="entry name" value="Ribosomal protein L6"/>
    <property type="match status" value="2"/>
</dbReference>
<evidence type="ECO:0000256" key="3">
    <source>
        <dbReference type="ARBA" id="ARBA00022884"/>
    </source>
</evidence>
<dbReference type="InterPro" id="IPR036789">
    <property type="entry name" value="Ribosomal_uL6-like_a/b-dom_sf"/>
</dbReference>
<keyword evidence="5" id="KW-0687">Ribonucleoprotein</keyword>
<evidence type="ECO:0000259" key="6">
    <source>
        <dbReference type="Pfam" id="PF00347"/>
    </source>
</evidence>
<dbReference type="PANTHER" id="PTHR11655">
    <property type="entry name" value="60S/50S RIBOSOMAL PROTEIN L6/L9"/>
    <property type="match status" value="1"/>
</dbReference>
<protein>
    <submittedName>
        <fullName evidence="7">Ribosomal protein L6</fullName>
    </submittedName>
</protein>
<evidence type="ECO:0000256" key="5">
    <source>
        <dbReference type="ARBA" id="ARBA00023274"/>
    </source>
</evidence>
<evidence type="ECO:0000256" key="4">
    <source>
        <dbReference type="ARBA" id="ARBA00022980"/>
    </source>
</evidence>
<comment type="similarity">
    <text evidence="1">Belongs to the universal ribosomal protein uL6 family.</text>
</comment>
<evidence type="ECO:0000313" key="8">
    <source>
        <dbReference type="Proteomes" id="UP000315496"/>
    </source>
</evidence>
<feature type="domain" description="Large ribosomal subunit protein uL6 alpha-beta" evidence="6">
    <location>
        <begin position="102"/>
        <end position="176"/>
    </location>
</feature>
<dbReference type="FunFam" id="3.90.930.12:FF:000008">
    <property type="entry name" value="50S ribosomal protein L6"/>
    <property type="match status" value="1"/>
</dbReference>
<keyword evidence="8" id="KW-1185">Reference proteome</keyword>
<dbReference type="Proteomes" id="UP000315496">
    <property type="component" value="Chromosome 5"/>
</dbReference>
<comment type="caution">
    <text evidence="7">The sequence shown here is derived from an EMBL/GenBank/DDBJ whole genome shotgun (WGS) entry which is preliminary data.</text>
</comment>